<evidence type="ECO:0000313" key="18">
    <source>
        <dbReference type="EMBL" id="CAK9077851.1"/>
    </source>
</evidence>
<keyword evidence="7 14" id="KW-0547">Nucleotide-binding</keyword>
<protein>
    <recommendedName>
        <fullName evidence="14">Protein translocase subunit SecA</fullName>
    </recommendedName>
</protein>
<dbReference type="Proteomes" id="UP001642464">
    <property type="component" value="Unassembled WGS sequence"/>
</dbReference>
<dbReference type="InterPro" id="IPR027417">
    <property type="entry name" value="P-loop_NTPase"/>
</dbReference>
<evidence type="ECO:0000256" key="11">
    <source>
        <dbReference type="ARBA" id="ARBA00022967"/>
    </source>
</evidence>
<comment type="caution">
    <text evidence="18">The sequence shown here is derived from an EMBL/GenBank/DDBJ whole genome shotgun (WGS) entry which is preliminary data.</text>
</comment>
<dbReference type="InterPro" id="IPR014018">
    <property type="entry name" value="SecA_motor_DEAD"/>
</dbReference>
<dbReference type="SUPFAM" id="SSF52540">
    <property type="entry name" value="P-loop containing nucleoside triphosphate hydrolases"/>
    <property type="match status" value="2"/>
</dbReference>
<dbReference type="EMBL" id="CAXAMM010037891">
    <property type="protein sequence ID" value="CAK9077851.1"/>
    <property type="molecule type" value="Genomic_DNA"/>
</dbReference>
<dbReference type="SMART" id="SM00958">
    <property type="entry name" value="SecA_PP_bind"/>
    <property type="match status" value="1"/>
</dbReference>
<keyword evidence="10 14" id="KW-0653">Protein transport</keyword>
<dbReference type="Gene3D" id="3.10.450.50">
    <property type="match status" value="1"/>
</dbReference>
<dbReference type="InterPro" id="IPR036266">
    <property type="entry name" value="SecA_Wing/Scaffold_sf"/>
</dbReference>
<keyword evidence="19" id="KW-1185">Reference proteome</keyword>
<evidence type="ECO:0000256" key="12">
    <source>
        <dbReference type="ARBA" id="ARBA00023010"/>
    </source>
</evidence>
<feature type="domain" description="Helicase ATP-binding" evidence="16">
    <location>
        <begin position="94"/>
        <end position="252"/>
    </location>
</feature>
<dbReference type="Gene3D" id="1.10.3060.10">
    <property type="entry name" value="Helical scaffold and wing domains of SecA"/>
    <property type="match status" value="1"/>
</dbReference>
<dbReference type="SUPFAM" id="SSF81886">
    <property type="entry name" value="Helical scaffold and wing domains of SecA"/>
    <property type="match status" value="1"/>
</dbReference>
<dbReference type="HAMAP" id="MF_01382">
    <property type="entry name" value="SecA"/>
    <property type="match status" value="1"/>
</dbReference>
<dbReference type="Pfam" id="PF07517">
    <property type="entry name" value="SecA_DEAD"/>
    <property type="match status" value="1"/>
</dbReference>
<dbReference type="Pfam" id="PF02810">
    <property type="entry name" value="SEC-C"/>
    <property type="match status" value="1"/>
</dbReference>
<evidence type="ECO:0000256" key="1">
    <source>
        <dbReference type="ARBA" id="ARBA00001947"/>
    </source>
</evidence>
<dbReference type="PANTHER" id="PTHR30612">
    <property type="entry name" value="SECA INNER MEMBRANE COMPONENT OF SEC PROTEIN SECRETION SYSTEM"/>
    <property type="match status" value="1"/>
</dbReference>
<keyword evidence="6" id="KW-0479">Metal-binding</keyword>
<dbReference type="InterPro" id="IPR036670">
    <property type="entry name" value="SecA_X-link_sf"/>
</dbReference>
<evidence type="ECO:0000313" key="19">
    <source>
        <dbReference type="Proteomes" id="UP001642464"/>
    </source>
</evidence>
<dbReference type="Gene3D" id="3.40.50.300">
    <property type="entry name" value="P-loop containing nucleotide triphosphate hydrolases"/>
    <property type="match status" value="2"/>
</dbReference>
<dbReference type="PROSITE" id="PS51192">
    <property type="entry name" value="HELICASE_ATP_BIND_1"/>
    <property type="match status" value="1"/>
</dbReference>
<organism evidence="18 19">
    <name type="scientific">Durusdinium trenchii</name>
    <dbReference type="NCBI Taxonomy" id="1381693"/>
    <lineage>
        <taxon>Eukaryota</taxon>
        <taxon>Sar</taxon>
        <taxon>Alveolata</taxon>
        <taxon>Dinophyceae</taxon>
        <taxon>Suessiales</taxon>
        <taxon>Symbiodiniaceae</taxon>
        <taxon>Durusdinium</taxon>
    </lineage>
</organism>
<dbReference type="PRINTS" id="PR00906">
    <property type="entry name" value="SECA"/>
</dbReference>
<dbReference type="InterPro" id="IPR044722">
    <property type="entry name" value="SecA_SF2_C"/>
</dbReference>
<keyword evidence="9 14" id="KW-0067">ATP-binding</keyword>
<dbReference type="CDD" id="cd17928">
    <property type="entry name" value="DEXDc_SecA"/>
    <property type="match status" value="1"/>
</dbReference>
<evidence type="ECO:0000256" key="3">
    <source>
        <dbReference type="ARBA" id="ARBA00007650"/>
    </source>
</evidence>
<dbReference type="NCBIfam" id="TIGR00963">
    <property type="entry name" value="secA"/>
    <property type="match status" value="1"/>
</dbReference>
<dbReference type="SUPFAM" id="SSF81767">
    <property type="entry name" value="Pre-protein crosslinking domain of SecA"/>
    <property type="match status" value="1"/>
</dbReference>
<dbReference type="Gene3D" id="3.90.1440.10">
    <property type="entry name" value="SecA, preprotein cross-linking domain"/>
    <property type="match status" value="1"/>
</dbReference>
<feature type="domain" description="SecA family profile" evidence="17">
    <location>
        <begin position="8"/>
        <end position="675"/>
    </location>
</feature>
<dbReference type="Pfam" id="PF01043">
    <property type="entry name" value="SecA_PP_bind"/>
    <property type="match status" value="1"/>
</dbReference>
<evidence type="ECO:0000259" key="16">
    <source>
        <dbReference type="PROSITE" id="PS51192"/>
    </source>
</evidence>
<evidence type="ECO:0000256" key="10">
    <source>
        <dbReference type="ARBA" id="ARBA00022927"/>
    </source>
</evidence>
<accession>A0ABP0PPZ5</accession>
<evidence type="ECO:0000256" key="13">
    <source>
        <dbReference type="ARBA" id="ARBA00023136"/>
    </source>
</evidence>
<keyword evidence="12 14" id="KW-0811">Translocation</keyword>
<dbReference type="InterPro" id="IPR014001">
    <property type="entry name" value="Helicase_ATP-bd"/>
</dbReference>
<dbReference type="PROSITE" id="PS01312">
    <property type="entry name" value="SECA"/>
    <property type="match status" value="1"/>
</dbReference>
<keyword evidence="4 14" id="KW-0813">Transport</keyword>
<evidence type="ECO:0000259" key="17">
    <source>
        <dbReference type="PROSITE" id="PS51196"/>
    </source>
</evidence>
<evidence type="ECO:0000256" key="15">
    <source>
        <dbReference type="SAM" id="MobiDB-lite"/>
    </source>
</evidence>
<dbReference type="InterPro" id="IPR011130">
    <property type="entry name" value="SecA_preprotein_X-link_dom"/>
</dbReference>
<evidence type="ECO:0000256" key="8">
    <source>
        <dbReference type="ARBA" id="ARBA00022833"/>
    </source>
</evidence>
<comment type="similarity">
    <text evidence="3 14">Belongs to the SecA family.</text>
</comment>
<evidence type="ECO:0000256" key="9">
    <source>
        <dbReference type="ARBA" id="ARBA00022840"/>
    </source>
</evidence>
<name>A0ABP0PPZ5_9DINO</name>
<evidence type="ECO:0000256" key="6">
    <source>
        <dbReference type="ARBA" id="ARBA00022723"/>
    </source>
</evidence>
<proteinExistence type="inferred from homology"/>
<evidence type="ECO:0000256" key="4">
    <source>
        <dbReference type="ARBA" id="ARBA00022448"/>
    </source>
</evidence>
<dbReference type="PANTHER" id="PTHR30612:SF0">
    <property type="entry name" value="CHLOROPLAST PROTEIN-TRANSPORTING ATPASE"/>
    <property type="match status" value="1"/>
</dbReference>
<comment type="subcellular location">
    <subcellularLocation>
        <location evidence="2">Membrane</location>
        <topology evidence="2">Peripheral membrane protein</topology>
    </subcellularLocation>
</comment>
<keyword evidence="11" id="KW-1278">Translocase</keyword>
<keyword evidence="8" id="KW-0862">Zinc</keyword>
<dbReference type="Pfam" id="PF21090">
    <property type="entry name" value="P-loop_SecA"/>
    <property type="match status" value="1"/>
</dbReference>
<dbReference type="InterPro" id="IPR000185">
    <property type="entry name" value="SecA"/>
</dbReference>
<dbReference type="InterPro" id="IPR020937">
    <property type="entry name" value="SecA_CS"/>
</dbReference>
<dbReference type="SMART" id="SM00957">
    <property type="entry name" value="SecA_DEAD"/>
    <property type="match status" value="1"/>
</dbReference>
<evidence type="ECO:0000256" key="2">
    <source>
        <dbReference type="ARBA" id="ARBA00004170"/>
    </source>
</evidence>
<dbReference type="InterPro" id="IPR011116">
    <property type="entry name" value="SecA_Wing/Scaffold"/>
</dbReference>
<reference evidence="18 19" key="1">
    <citation type="submission" date="2024-02" db="EMBL/GenBank/DDBJ databases">
        <authorList>
            <person name="Chen Y."/>
            <person name="Shah S."/>
            <person name="Dougan E. K."/>
            <person name="Thang M."/>
            <person name="Chan C."/>
        </authorList>
    </citation>
    <scope>NUCLEOTIDE SEQUENCE [LARGE SCALE GENOMIC DNA]</scope>
</reference>
<dbReference type="CDD" id="cd18803">
    <property type="entry name" value="SF2_C_secA"/>
    <property type="match status" value="1"/>
</dbReference>
<dbReference type="InterPro" id="IPR004027">
    <property type="entry name" value="SEC_C_motif"/>
</dbReference>
<gene>
    <name evidence="18" type="ORF">SCF082_LOCUS37316</name>
</gene>
<evidence type="ECO:0000256" key="5">
    <source>
        <dbReference type="ARBA" id="ARBA00022490"/>
    </source>
</evidence>
<keyword evidence="13" id="KW-0472">Membrane</keyword>
<keyword evidence="5" id="KW-0963">Cytoplasm</keyword>
<dbReference type="PROSITE" id="PS51196">
    <property type="entry name" value="SECA_MOTOR_DEAD"/>
    <property type="match status" value="1"/>
</dbReference>
<feature type="region of interest" description="Disordered" evidence="15">
    <location>
        <begin position="933"/>
        <end position="964"/>
    </location>
</feature>
<comment type="cofactor">
    <cofactor evidence="1">
        <name>Zn(2+)</name>
        <dbReference type="ChEBI" id="CHEBI:29105"/>
    </cofactor>
</comment>
<dbReference type="InterPro" id="IPR011115">
    <property type="entry name" value="SecA_DEAD"/>
</dbReference>
<dbReference type="Pfam" id="PF07516">
    <property type="entry name" value="SecA_SW"/>
    <property type="match status" value="1"/>
</dbReference>
<dbReference type="NCBIfam" id="NF009538">
    <property type="entry name" value="PRK12904.1"/>
    <property type="match status" value="1"/>
</dbReference>
<evidence type="ECO:0000256" key="14">
    <source>
        <dbReference type="RuleBase" id="RU003874"/>
    </source>
</evidence>
<sequence length="988" mass="110753">MLSLDSIGTFASKIFGSSNERRVRTYRSRVEAINDLEPEVAKLTDEELRARTEEFREQYRNGTSLDQLLVPAFATVREAAKRTLGQRHFDVQLIGGMVLHEGNIAEMKTGEGKTLVATLAVYLNALSGEGVHVVTVNDYLAKRDAEWMGQVYRFLGLTVGNIVHGLEDDERQEAYACDVTYATNNELGFDYLRDNMKLDKDEMVQRGHAFAIVDEVDSILIDEARTPLIISGPLEDKADLYVAVDKFIPKLTAEHYELDEKQRQVTLNEAGNEYMEQLLIEAELMKGSLYDIDNVSLVHHVNQALKAHKLFQRDKDYIVKGGEVVIIDEFTGRMMPGRRYSEGLHQALEAKESVEIQPENQTLASITFQNYFRLYKKLAGMTGTALTEASEFMDIYGLDVIDIPTNLTIARVDEDDEIYRTQTEKLAAIVTTIADCARRGQPALVGTTSIEKSEQLSEFLKDRKYLTELGRSLKSQADRMKASKDGKTTAESELKDYFNDIGDHLISLGATKGKDAPVAHQVLNARYHEQEAGIIAQAGVPGAVTIATNMAGRGTDIQLGGNAEYRLRDWIAAETEAGRAPDENAITEKRNEIQADVDVKKKEALEAGGLYVIGTERHESRRIDNQLRGRSGRQGDPGRSKFYLALDDDLMRIFGSDRMDSVLKSLGLQDGEAITHPWMNKSLEMAQKKVEARNFDIRKQILKYDDVMNDQRKVIFDQRKEIMAEDDVSDIVSDLRNQVLADLVSRHIPEQAYAEQWDTEGLREAVKAIFGIDQPVPDWAEEEGIANEEILERLQTAVDEKAAAKAAQIGPETYTQIEKMVLLQTLDHLWREHLVTLEHLRQVIGFRAYGQRDPLNEYKSEAFVLFESMLSRLREATTGQLMHVELAPPGEEPPELDMPELPEMYAHHVDATTGLDELDDELAMVDAAIASRGRGAPAAPEKRAPLQTRKATGNFDPSDPATWGKVARNAPCPCGSGKKYKHCHGKYE</sequence>
<evidence type="ECO:0000256" key="7">
    <source>
        <dbReference type="ARBA" id="ARBA00022741"/>
    </source>
</evidence>